<organism evidence="2 3">
    <name type="scientific">Neodiprion lecontei</name>
    <name type="common">Redheaded pine sawfly</name>
    <dbReference type="NCBI Taxonomy" id="441921"/>
    <lineage>
        <taxon>Eukaryota</taxon>
        <taxon>Metazoa</taxon>
        <taxon>Ecdysozoa</taxon>
        <taxon>Arthropoda</taxon>
        <taxon>Hexapoda</taxon>
        <taxon>Insecta</taxon>
        <taxon>Pterygota</taxon>
        <taxon>Neoptera</taxon>
        <taxon>Endopterygota</taxon>
        <taxon>Hymenoptera</taxon>
        <taxon>Tenthredinoidea</taxon>
        <taxon>Diprionidae</taxon>
        <taxon>Diprioninae</taxon>
        <taxon>Neodiprion</taxon>
    </lineage>
</organism>
<evidence type="ECO:0000313" key="3">
    <source>
        <dbReference type="RefSeq" id="XP_015523869.2"/>
    </source>
</evidence>
<evidence type="ECO:0000313" key="2">
    <source>
        <dbReference type="Proteomes" id="UP000829291"/>
    </source>
</evidence>
<dbReference type="KEGG" id="nlo:107227276"/>
<dbReference type="InParanoid" id="A0A6J0CCH8"/>
<dbReference type="RefSeq" id="XP_046599376.1">
    <property type="nucleotide sequence ID" value="XM_046743420.1"/>
</dbReference>
<feature type="compositionally biased region" description="Basic and acidic residues" evidence="1">
    <location>
        <begin position="49"/>
        <end position="76"/>
    </location>
</feature>
<proteinExistence type="predicted"/>
<dbReference type="GeneID" id="107227276"/>
<gene>
    <name evidence="3 4" type="primary">LOC107227276</name>
</gene>
<dbReference type="RefSeq" id="XP_015523869.2">
    <property type="nucleotide sequence ID" value="XM_015668383.2"/>
</dbReference>
<sequence length="514" mass="59474">MKGDEESIMNCEVQNEFSDAEEDGYVKRILSHSRSSLESDAMSISGGVKESDISETSRKLEDYRDTLTPNDKEKTNGIDAMKSSSATKTYDREAILRKLAGDKCLRKYLLNSAREAQAKIETPETKAFEKSEDERLESVVEELREFLKAIPDGLLHMMTGMSRPGDCERPADRKPDWLDMEKLRRGQKFARDHSFSLYLAEMLSLMCTYTFQDTLKLMILTGKTSTRFTAMKRWASAAIRFHHWYCYDPWSKGTKAWKDILAVRASHAAVKHMVDASTTEETDNAVKIPNLSCPSRDMLLKDFSEACETPAVGQCPFLVKPNDPDRPKGFNQFEMSFTQWQLVGLVICYPQYFGIHDATEEDLDAYCHLWRSIGYQLGAEDEYNFCRGTLHEIQQLSHDFLDVWVKPNLREVTPEWEHMTRCVFDGFKLILPYISFETSVLFVCEILDLKMPRLYSSLSYKAWINHCLMKSFIYYGMKLSMVVDFVNTKLQRFLDLGERLRPSDWEKIRIKFEG</sequence>
<accession>A0A6J0CCH8</accession>
<reference evidence="3 4" key="1">
    <citation type="submission" date="2025-05" db="UniProtKB">
        <authorList>
            <consortium name="RefSeq"/>
        </authorList>
    </citation>
    <scope>IDENTIFICATION</scope>
    <source>
        <tissue evidence="3 4">Thorax and Abdomen</tissue>
    </source>
</reference>
<dbReference type="OrthoDB" id="6361347at2759"/>
<dbReference type="PANTHER" id="PTHR37159:SF1">
    <property type="entry name" value="GH11867P"/>
    <property type="match status" value="1"/>
</dbReference>
<keyword evidence="2" id="KW-1185">Reference proteome</keyword>
<dbReference type="PANTHER" id="PTHR37159">
    <property type="entry name" value="GH11867P"/>
    <property type="match status" value="1"/>
</dbReference>
<protein>
    <submittedName>
        <fullName evidence="3 4">Uncharacterized protein LOC107227276</fullName>
    </submittedName>
</protein>
<feature type="region of interest" description="Disordered" evidence="1">
    <location>
        <begin position="33"/>
        <end position="78"/>
    </location>
</feature>
<dbReference type="Proteomes" id="UP000829291">
    <property type="component" value="Chromosome 6"/>
</dbReference>
<dbReference type="AlphaFoldDB" id="A0A6J0CCH8"/>
<evidence type="ECO:0000313" key="4">
    <source>
        <dbReference type="RefSeq" id="XP_046599376.1"/>
    </source>
</evidence>
<name>A0A6J0CCH8_NEOLC</name>
<evidence type="ECO:0000256" key="1">
    <source>
        <dbReference type="SAM" id="MobiDB-lite"/>
    </source>
</evidence>